<gene>
    <name evidence="3" type="ORF">GCM10022403_058950</name>
</gene>
<dbReference type="PIRSF" id="PIRSF002741">
    <property type="entry name" value="MppA"/>
    <property type="match status" value="1"/>
</dbReference>
<proteinExistence type="predicted"/>
<dbReference type="CDD" id="cd08506">
    <property type="entry name" value="PBP2_clavulanate_OppA2"/>
    <property type="match status" value="1"/>
</dbReference>
<dbReference type="SUPFAM" id="SSF53850">
    <property type="entry name" value="Periplasmic binding protein-like II"/>
    <property type="match status" value="1"/>
</dbReference>
<accession>A0ABP7IGD3</accession>
<keyword evidence="4" id="KW-1185">Reference proteome</keyword>
<dbReference type="InterPro" id="IPR039424">
    <property type="entry name" value="SBP_5"/>
</dbReference>
<dbReference type="RefSeq" id="WP_275779709.1">
    <property type="nucleotide sequence ID" value="NZ_BAABDE010000023.1"/>
</dbReference>
<keyword evidence="1" id="KW-0732">Signal</keyword>
<name>A0ABP7IGD3_9ACTN</name>
<feature type="chain" id="PRO_5046180794" evidence="1">
    <location>
        <begin position="28"/>
        <end position="596"/>
    </location>
</feature>
<reference evidence="4" key="1">
    <citation type="journal article" date="2019" name="Int. J. Syst. Evol. Microbiol.">
        <title>The Global Catalogue of Microorganisms (GCM) 10K type strain sequencing project: providing services to taxonomists for standard genome sequencing and annotation.</title>
        <authorList>
            <consortium name="The Broad Institute Genomics Platform"/>
            <consortium name="The Broad Institute Genome Sequencing Center for Infectious Disease"/>
            <person name="Wu L."/>
            <person name="Ma J."/>
        </authorList>
    </citation>
    <scope>NUCLEOTIDE SEQUENCE [LARGE SCALE GENOMIC DNA]</scope>
    <source>
        <strain evidence="4">JCM 17138</strain>
    </source>
</reference>
<protein>
    <submittedName>
        <fullName evidence="3">ABC transporter substrate-binding protein</fullName>
    </submittedName>
</protein>
<dbReference type="PANTHER" id="PTHR30290">
    <property type="entry name" value="PERIPLASMIC BINDING COMPONENT OF ABC TRANSPORTER"/>
    <property type="match status" value="1"/>
</dbReference>
<evidence type="ECO:0000313" key="4">
    <source>
        <dbReference type="Proteomes" id="UP001501009"/>
    </source>
</evidence>
<dbReference type="PANTHER" id="PTHR30290:SF83">
    <property type="entry name" value="ABC TRANSPORTER SUBSTRATE-BINDING PROTEIN"/>
    <property type="match status" value="1"/>
</dbReference>
<dbReference type="Gene3D" id="3.40.190.10">
    <property type="entry name" value="Periplasmic binding protein-like II"/>
    <property type="match status" value="1"/>
</dbReference>
<dbReference type="EMBL" id="BAABDE010000023">
    <property type="protein sequence ID" value="GAA3817692.1"/>
    <property type="molecule type" value="Genomic_DNA"/>
</dbReference>
<dbReference type="InterPro" id="IPR000914">
    <property type="entry name" value="SBP_5_dom"/>
</dbReference>
<dbReference type="Gene3D" id="3.10.105.10">
    <property type="entry name" value="Dipeptide-binding Protein, Domain 3"/>
    <property type="match status" value="1"/>
</dbReference>
<evidence type="ECO:0000313" key="3">
    <source>
        <dbReference type="EMBL" id="GAA3817692.1"/>
    </source>
</evidence>
<dbReference type="Pfam" id="PF00496">
    <property type="entry name" value="SBP_bac_5"/>
    <property type="match status" value="1"/>
</dbReference>
<comment type="caution">
    <text evidence="3">The sequence shown here is derived from an EMBL/GenBank/DDBJ whole genome shotgun (WGS) entry which is preliminary data.</text>
</comment>
<evidence type="ECO:0000259" key="2">
    <source>
        <dbReference type="Pfam" id="PF00496"/>
    </source>
</evidence>
<sequence>MTTQRTSGRRKQALAAAAAVAGMLTMAACGGGNDGGGSKSGAAGFDAANNKVAQADQVKKGGTLKFVTAQDADSWDTTRGYYGFMWDFSRYYSRQLLTYKTEPGAKGAELTPDLATDTGKVSADGKTYTFTLRDGVTWEDGKAITSQDIKYGIERVWAQDVLSGGPIYLQQMLDPKGTYKGPYKDTSKDKLGLKAIDTPDAKTIVFHLPKANSDFAQVLAMVTASPVRQDKDTKSKYGLKPFSSGPYKFESYSPGKNLVLVRNTSWKASSDPVRKAYPDKITLDISTNQSDMDQRLINGDYDIDASQTGLGPQGRTIALKQHKDNLDNPVSGFIRYAVFPQSVKPFDNIECRKAVIYAADHVSLQTARGGPIAGGDIGTNMLPPSIPGGEGQKYDPYKIAGANKTGNDDLAKQALKACGQPNGFKTTIAVRNNKTQEVATATSLQAALKKVGIQADIYQYDGSQSAGIIGSPSNVAKKKLGIIIMGWGPDFPTVQGYGIPLWSSNYILQSGNNNYALIKDKTIDGLFDQYNSELDATKKTAIATEINHKVSDGAYYLPFTFERLLNWRSSRIANVYTTNAYSGYYDFVNIGLKSSK</sequence>
<feature type="domain" description="Solute-binding protein family 5" evidence="2">
    <location>
        <begin position="109"/>
        <end position="505"/>
    </location>
</feature>
<dbReference type="PROSITE" id="PS51257">
    <property type="entry name" value="PROKAR_LIPOPROTEIN"/>
    <property type="match status" value="1"/>
</dbReference>
<organism evidence="3 4">
    <name type="scientific">Streptomyces coacervatus</name>
    <dbReference type="NCBI Taxonomy" id="647381"/>
    <lineage>
        <taxon>Bacteria</taxon>
        <taxon>Bacillati</taxon>
        <taxon>Actinomycetota</taxon>
        <taxon>Actinomycetes</taxon>
        <taxon>Kitasatosporales</taxon>
        <taxon>Streptomycetaceae</taxon>
        <taxon>Streptomyces</taxon>
    </lineage>
</organism>
<evidence type="ECO:0000256" key="1">
    <source>
        <dbReference type="SAM" id="SignalP"/>
    </source>
</evidence>
<dbReference type="InterPro" id="IPR030678">
    <property type="entry name" value="Peptide/Ni-bd"/>
</dbReference>
<dbReference type="Proteomes" id="UP001501009">
    <property type="component" value="Unassembled WGS sequence"/>
</dbReference>
<feature type="signal peptide" evidence="1">
    <location>
        <begin position="1"/>
        <end position="27"/>
    </location>
</feature>